<reference evidence="1 2" key="1">
    <citation type="submission" date="2019-11" db="EMBL/GenBank/DDBJ databases">
        <title>Growth characteristics of pneumococcus vary with the chemical composition of the capsule and with environmental conditions.</title>
        <authorList>
            <person name="Tothpal A."/>
            <person name="Desobry K."/>
            <person name="Joshi S."/>
            <person name="Wyllie A.L."/>
            <person name="Weinberger D.M."/>
        </authorList>
    </citation>
    <scope>NUCLEOTIDE SEQUENCE [LARGE SCALE GENOMIC DNA]</scope>
    <source>
        <strain evidence="2">pnumococcus19F</strain>
    </source>
</reference>
<dbReference type="EMBL" id="WNIA01001045">
    <property type="protein sequence ID" value="MTW00376.1"/>
    <property type="molecule type" value="Genomic_DNA"/>
</dbReference>
<dbReference type="InterPro" id="IPR050237">
    <property type="entry name" value="ATP-dep_AMP-bd_enzyme"/>
</dbReference>
<dbReference type="Gene3D" id="3.40.50.12780">
    <property type="entry name" value="N-terminal domain of ligase-like"/>
    <property type="match status" value="1"/>
</dbReference>
<feature type="non-terminal residue" evidence="1">
    <location>
        <position position="78"/>
    </location>
</feature>
<gene>
    <name evidence="1" type="ORF">GM536_15360</name>
</gene>
<comment type="caution">
    <text evidence="1">The sequence shown here is derived from an EMBL/GenBank/DDBJ whole genome shotgun (WGS) entry which is preliminary data.</text>
</comment>
<evidence type="ECO:0000313" key="1">
    <source>
        <dbReference type="EMBL" id="MTW00376.1"/>
    </source>
</evidence>
<dbReference type="Proteomes" id="UP000437160">
    <property type="component" value="Unassembled WGS sequence"/>
</dbReference>
<accession>A0A6I3UTS9</accession>
<dbReference type="SUPFAM" id="SSF56801">
    <property type="entry name" value="Acetyl-CoA synthetase-like"/>
    <property type="match status" value="1"/>
</dbReference>
<organism evidence="1 2">
    <name type="scientific">Streptococcus pneumoniae</name>
    <dbReference type="NCBI Taxonomy" id="1313"/>
    <lineage>
        <taxon>Bacteria</taxon>
        <taxon>Bacillati</taxon>
        <taxon>Bacillota</taxon>
        <taxon>Bacilli</taxon>
        <taxon>Lactobacillales</taxon>
        <taxon>Streptococcaceae</taxon>
        <taxon>Streptococcus</taxon>
    </lineage>
</organism>
<dbReference type="PANTHER" id="PTHR43767:SF1">
    <property type="entry name" value="NONRIBOSOMAL PEPTIDE SYNTHASE PES1 (EUROFUNG)-RELATED"/>
    <property type="match status" value="1"/>
</dbReference>
<protein>
    <submittedName>
        <fullName evidence="1">AMP-binding protein</fullName>
    </submittedName>
</protein>
<name>A0A6I3UTS9_STREE</name>
<dbReference type="PANTHER" id="PTHR43767">
    <property type="entry name" value="LONG-CHAIN-FATTY-ACID--COA LIGASE"/>
    <property type="match status" value="1"/>
</dbReference>
<sequence>ANPRCVGYPISGVGVHIDTSSNNTQEGEICVTGPNIMVEYYLNEELTSKIKIGGMLRTGDIGYFDDKNRLYILGRKDN</sequence>
<proteinExistence type="predicted"/>
<evidence type="ECO:0000313" key="2">
    <source>
        <dbReference type="Proteomes" id="UP000437160"/>
    </source>
</evidence>
<dbReference type="AlphaFoldDB" id="A0A6I3UTS9"/>
<feature type="non-terminal residue" evidence="1">
    <location>
        <position position="1"/>
    </location>
</feature>
<dbReference type="InterPro" id="IPR042099">
    <property type="entry name" value="ANL_N_sf"/>
</dbReference>